<keyword evidence="3" id="KW-1185">Reference proteome</keyword>
<evidence type="ECO:0000313" key="2">
    <source>
        <dbReference type="EMBL" id="MEQ3542559.1"/>
    </source>
</evidence>
<accession>A0ABV1K2U5</accession>
<evidence type="ECO:0000313" key="3">
    <source>
        <dbReference type="Proteomes" id="UP001464923"/>
    </source>
</evidence>
<dbReference type="EMBL" id="JBEDNP010000069">
    <property type="protein sequence ID" value="MEQ3542559.1"/>
    <property type="molecule type" value="Genomic_DNA"/>
</dbReference>
<reference evidence="2 3" key="1">
    <citation type="submission" date="2024-03" db="EMBL/GenBank/DDBJ databases">
        <title>Draft genome sequence of Pseudonocardia tropica JCM 19149.</title>
        <authorList>
            <person name="Butdee W."/>
            <person name="Duangmal K."/>
        </authorList>
    </citation>
    <scope>NUCLEOTIDE SEQUENCE [LARGE SCALE GENOMIC DNA]</scope>
    <source>
        <strain evidence="2 3">JCM 19149</strain>
    </source>
</reference>
<organism evidence="2 3">
    <name type="scientific">Pseudonocardia tropica</name>
    <dbReference type="NCBI Taxonomy" id="681289"/>
    <lineage>
        <taxon>Bacteria</taxon>
        <taxon>Bacillati</taxon>
        <taxon>Actinomycetota</taxon>
        <taxon>Actinomycetes</taxon>
        <taxon>Pseudonocardiales</taxon>
        <taxon>Pseudonocardiaceae</taxon>
        <taxon>Pseudonocardia</taxon>
    </lineage>
</organism>
<evidence type="ECO:0000256" key="1">
    <source>
        <dbReference type="SAM" id="MobiDB-lite"/>
    </source>
</evidence>
<dbReference type="Proteomes" id="UP001464923">
    <property type="component" value="Unassembled WGS sequence"/>
</dbReference>
<proteinExistence type="predicted"/>
<feature type="region of interest" description="Disordered" evidence="1">
    <location>
        <begin position="142"/>
        <end position="180"/>
    </location>
</feature>
<feature type="compositionally biased region" description="Basic and acidic residues" evidence="1">
    <location>
        <begin position="169"/>
        <end position="180"/>
    </location>
</feature>
<sequence>MELGQKPTAVLPTGAPQLLGVLHGRDKLVHRHPGEVHPAILTDTARAHLSTDPNFDPPLLSDARKLMCMTSDKARRRSAVFSVHASKPDDIGAIEVVFDNERAAEEFAAGRSKDPGVLSASVTRYFVGELGTRRPISWFVDGVEQPRRFDRQPYPTDGRDDQPTGPDTRQQRGETSRPEA</sequence>
<name>A0ABV1K2U5_9PSEU</name>
<dbReference type="RefSeq" id="WP_345645297.1">
    <property type="nucleotide sequence ID" value="NZ_BAABLY010000028.1"/>
</dbReference>
<gene>
    <name evidence="2" type="ORF">WHI96_27515</name>
</gene>
<comment type="caution">
    <text evidence="2">The sequence shown here is derived from an EMBL/GenBank/DDBJ whole genome shotgun (WGS) entry which is preliminary data.</text>
</comment>
<feature type="compositionally biased region" description="Basic and acidic residues" evidence="1">
    <location>
        <begin position="144"/>
        <end position="162"/>
    </location>
</feature>
<protein>
    <submittedName>
        <fullName evidence="2">Uncharacterized protein</fullName>
    </submittedName>
</protein>